<accession>A0A4V5MIA5</accession>
<sequence length="133" mass="13890">MAADRHCTEITSLHWDVAVASIDGILDHIRTRLTQFVAEVRASMPPGQQNPNPAQIGDAAERAFNISAGDNATVNVNVPKAHAECGATASANINEPATTPATEPFWHRTHVICTAVGAAGAVTSAIIAWGALK</sequence>
<protein>
    <submittedName>
        <fullName evidence="2">Uncharacterized protein</fullName>
    </submittedName>
</protein>
<evidence type="ECO:0000313" key="3">
    <source>
        <dbReference type="Proteomes" id="UP000308697"/>
    </source>
</evidence>
<name>A0A4V5MIA5_9ACTN</name>
<dbReference type="Proteomes" id="UP000308697">
    <property type="component" value="Unassembled WGS sequence"/>
</dbReference>
<dbReference type="OrthoDB" id="4157938at2"/>
<evidence type="ECO:0000256" key="1">
    <source>
        <dbReference type="SAM" id="Phobius"/>
    </source>
</evidence>
<keyword evidence="1" id="KW-1133">Transmembrane helix</keyword>
<dbReference type="EMBL" id="SUMB01000012">
    <property type="protein sequence ID" value="TJZ44648.1"/>
    <property type="molecule type" value="Genomic_DNA"/>
</dbReference>
<proteinExistence type="predicted"/>
<keyword evidence="1" id="KW-0812">Transmembrane</keyword>
<dbReference type="AlphaFoldDB" id="A0A4V5MIA5"/>
<gene>
    <name evidence="2" type="ORF">FCH28_30560</name>
</gene>
<keyword evidence="1" id="KW-0472">Membrane</keyword>
<comment type="caution">
    <text evidence="2">The sequence shown here is derived from an EMBL/GenBank/DDBJ whole genome shotgun (WGS) entry which is preliminary data.</text>
</comment>
<evidence type="ECO:0000313" key="2">
    <source>
        <dbReference type="EMBL" id="TJZ44648.1"/>
    </source>
</evidence>
<feature type="transmembrane region" description="Helical" evidence="1">
    <location>
        <begin position="111"/>
        <end position="132"/>
    </location>
</feature>
<reference evidence="2 3" key="1">
    <citation type="submission" date="2019-04" db="EMBL/GenBank/DDBJ databases">
        <title>Streptomyces piniterrae sp. nov., a heliquinomycin-producing actinomycete isolated from rhizosphere soil of Pinus yunnanensis.</title>
        <authorList>
            <person name="Zhuang X."/>
            <person name="Zhao J."/>
        </authorList>
    </citation>
    <scope>NUCLEOTIDE SEQUENCE [LARGE SCALE GENOMIC DNA]</scope>
    <source>
        <strain evidence="3">jys28</strain>
    </source>
</reference>
<dbReference type="RefSeq" id="WP_136743407.1">
    <property type="nucleotide sequence ID" value="NZ_SUMB01000012.1"/>
</dbReference>
<keyword evidence="3" id="KW-1185">Reference proteome</keyword>
<organism evidence="2 3">
    <name type="scientific">Streptomyces piniterrae</name>
    <dbReference type="NCBI Taxonomy" id="2571125"/>
    <lineage>
        <taxon>Bacteria</taxon>
        <taxon>Bacillati</taxon>
        <taxon>Actinomycetota</taxon>
        <taxon>Actinomycetes</taxon>
        <taxon>Kitasatosporales</taxon>
        <taxon>Streptomycetaceae</taxon>
        <taxon>Streptomyces</taxon>
    </lineage>
</organism>